<sequence>MSLALASRRPTRCRFASARGAQEQITPHPQERIARCAGQSASTVPLHLSGAAAWRWAALRATDRNVSCAWLDYPANMKKGQEPFPVPALSVVSELVEHAAVDRVNHPRCEMRWQYVVVTLVEGKVPEFIVLDNVLIEEAVQRSLFGCFQSLEIAPRRKGAMHRISHDNPPDFCRETTGGARDGLVGPGSGIAQMGDRDSGGGGNDFVRCRMQSGGGQNGGAPPSLRREAQGHHAGRTVSQDPPPPPNIEHLLRANCLSYTPMTRAWKQPGSRSEGDKRTSNMPRKRSAIAALQKLEADREALDAKQRELEVQAARELGEIILGSGLETFSKKGLRKVAEELGKLGEDAAIEKLTGRGATRASNAAPGTQ</sequence>
<evidence type="ECO:0000313" key="4">
    <source>
        <dbReference type="EMBL" id="KNH02917.1"/>
    </source>
</evidence>
<accession>A0A0L1KGF2</accession>
<name>A0A0L1KGF2_9SPHN</name>
<dbReference type="AlphaFoldDB" id="A0A0L1KGF2"/>
<evidence type="ECO:0000313" key="5">
    <source>
        <dbReference type="Proteomes" id="UP000037446"/>
    </source>
</evidence>
<protein>
    <recommendedName>
        <fullName evidence="3">DUF64370 domain-containing protein</fullName>
    </recommendedName>
</protein>
<comment type="caution">
    <text evidence="4">The sequence shown here is derived from an EMBL/GenBank/DDBJ whole genome shotgun (WGS) entry which is preliminary data.</text>
</comment>
<keyword evidence="1" id="KW-0175">Coiled coil</keyword>
<organism evidence="4 5">
    <name type="scientific">Qipengyuania citrea LAMA 915</name>
    <dbReference type="NCBI Taxonomy" id="1306953"/>
    <lineage>
        <taxon>Bacteria</taxon>
        <taxon>Pseudomonadati</taxon>
        <taxon>Pseudomonadota</taxon>
        <taxon>Alphaproteobacteria</taxon>
        <taxon>Sphingomonadales</taxon>
        <taxon>Erythrobacteraceae</taxon>
        <taxon>Qipengyuania</taxon>
    </lineage>
</organism>
<feature type="region of interest" description="Disordered" evidence="2">
    <location>
        <begin position="177"/>
        <end position="248"/>
    </location>
</feature>
<dbReference type="Pfam" id="PF20031">
    <property type="entry name" value="DUF6437"/>
    <property type="match status" value="1"/>
</dbReference>
<gene>
    <name evidence="4" type="ORF">J121_881</name>
</gene>
<proteinExistence type="predicted"/>
<evidence type="ECO:0000256" key="1">
    <source>
        <dbReference type="SAM" id="Coils"/>
    </source>
</evidence>
<dbReference type="PATRIC" id="fig|1306953.7.peg.891"/>
<dbReference type="Proteomes" id="UP000037446">
    <property type="component" value="Unassembled WGS sequence"/>
</dbReference>
<dbReference type="InterPro" id="IPR045496">
    <property type="entry name" value="DUF6437"/>
</dbReference>
<dbReference type="EMBL" id="JYNE01000018">
    <property type="protein sequence ID" value="KNH02917.1"/>
    <property type="molecule type" value="Genomic_DNA"/>
</dbReference>
<feature type="coiled-coil region" evidence="1">
    <location>
        <begin position="285"/>
        <end position="312"/>
    </location>
</feature>
<reference evidence="4" key="1">
    <citation type="submission" date="2015-02" db="EMBL/GenBank/DDBJ databases">
        <authorList>
            <person name="Chooi Y.-H."/>
        </authorList>
    </citation>
    <scope>NUCLEOTIDE SEQUENCE [LARGE SCALE GENOMIC DNA]</scope>
    <source>
        <strain evidence="4">LAMA 915</strain>
    </source>
</reference>
<evidence type="ECO:0000259" key="3">
    <source>
        <dbReference type="Pfam" id="PF20031"/>
    </source>
</evidence>
<evidence type="ECO:0000256" key="2">
    <source>
        <dbReference type="SAM" id="MobiDB-lite"/>
    </source>
</evidence>
<feature type="region of interest" description="Disordered" evidence="2">
    <location>
        <begin position="263"/>
        <end position="285"/>
    </location>
</feature>
<feature type="domain" description="DUF64370" evidence="3">
    <location>
        <begin position="282"/>
        <end position="354"/>
    </location>
</feature>